<gene>
    <name evidence="2" type="ORF">CQW44_34950</name>
</gene>
<reference evidence="2 3" key="1">
    <citation type="submission" date="2017-10" db="EMBL/GenBank/DDBJ databases">
        <title>Draft genome of actinobacteria isolated from guarana (Paullinia cupana (Mart.) Ducke.</title>
        <authorList>
            <person name="Siqueira K.A."/>
            <person name="Liotti R.G."/>
            <person name="Mendes T.A."/>
            <person name="Soares M.A."/>
        </authorList>
    </citation>
    <scope>NUCLEOTIDE SEQUENCE [LARGE SCALE GENOMIC DNA]</scope>
    <source>
        <strain evidence="2 3">199</strain>
    </source>
</reference>
<organism evidence="2 3">
    <name type="scientific">Streptomyces griseofuscus</name>
    <dbReference type="NCBI Taxonomy" id="146922"/>
    <lineage>
        <taxon>Bacteria</taxon>
        <taxon>Bacillati</taxon>
        <taxon>Actinomycetota</taxon>
        <taxon>Actinomycetes</taxon>
        <taxon>Kitasatosporales</taxon>
        <taxon>Streptomycetaceae</taxon>
        <taxon>Streptomyces</taxon>
    </lineage>
</organism>
<dbReference type="EMBL" id="PDES01000019">
    <property type="protein sequence ID" value="RRQ79170.1"/>
    <property type="molecule type" value="Genomic_DNA"/>
</dbReference>
<evidence type="ECO:0000313" key="3">
    <source>
        <dbReference type="Proteomes" id="UP000276379"/>
    </source>
</evidence>
<name>A0A426RWU0_9ACTN</name>
<comment type="caution">
    <text evidence="2">The sequence shown here is derived from an EMBL/GenBank/DDBJ whole genome shotgun (WGS) entry which is preliminary data.</text>
</comment>
<feature type="region of interest" description="Disordered" evidence="1">
    <location>
        <begin position="75"/>
        <end position="98"/>
    </location>
</feature>
<dbReference type="Proteomes" id="UP000276379">
    <property type="component" value="Unassembled WGS sequence"/>
</dbReference>
<dbReference type="AlphaFoldDB" id="A0A426RWU0"/>
<proteinExistence type="predicted"/>
<evidence type="ECO:0000313" key="2">
    <source>
        <dbReference type="EMBL" id="RRQ79170.1"/>
    </source>
</evidence>
<accession>A0A426RWU0</accession>
<sequence length="98" mass="10708">MPEGFAESFQVLHAPWWRAFLVWGCGLEWAFIEPLLPVPAGRTPSGGPEAHSRREIVDALRCIVGCFMPVATMGSSPSYMGKPDTQIDHSPSRPTRGA</sequence>
<evidence type="ECO:0000256" key="1">
    <source>
        <dbReference type="SAM" id="MobiDB-lite"/>
    </source>
</evidence>
<protein>
    <submittedName>
        <fullName evidence="2">Uncharacterized protein</fullName>
    </submittedName>
</protein>
<keyword evidence="3" id="KW-1185">Reference proteome</keyword>